<name>A0A060QIS8_9PROT</name>
<evidence type="ECO:0000313" key="3">
    <source>
        <dbReference type="Proteomes" id="UP000027583"/>
    </source>
</evidence>
<sequence>MKVIDVGQEALQAQGEVLQRVAMRIGRRVAYFIIAAIFGLFALVSFHAVLWAFAFSVLHFSAFASACSVLGLDLLFVIIFALLGTRNVADPVEFEARLRRDRKMIEFKQTLALSTILGLLVGPVGRFTGKQIFEALRNIFARR</sequence>
<feature type="transmembrane region" description="Helical" evidence="1">
    <location>
        <begin position="60"/>
        <end position="84"/>
    </location>
</feature>
<comment type="caution">
    <text evidence="2">The sequence shown here is derived from an EMBL/GenBank/DDBJ whole genome shotgun (WGS) entry which is preliminary data.</text>
</comment>
<reference evidence="2 3" key="2">
    <citation type="journal article" date="2014" name="PLoS ONE">
        <title>Evolution of mitochondria reconstructed from the energy metabolism of living bacteria.</title>
        <authorList>
            <person name="Degli Esposti M."/>
            <person name="Chouaia B."/>
            <person name="Comandatore F."/>
            <person name="Crotti E."/>
            <person name="Sassera D."/>
            <person name="Lievens P.M."/>
            <person name="Daffonchio D."/>
            <person name="Bandi C."/>
        </authorList>
    </citation>
    <scope>NUCLEOTIDE SEQUENCE [LARGE SCALE GENOMIC DNA]</scope>
    <source>
        <strain evidence="2 3">SF2.1</strain>
    </source>
</reference>
<gene>
    <name evidence="2" type="ORF">ASAP_3034</name>
</gene>
<protein>
    <submittedName>
        <fullName evidence="2">Uncharacterized protein</fullName>
    </submittedName>
</protein>
<evidence type="ECO:0000313" key="2">
    <source>
        <dbReference type="EMBL" id="CDG41079.1"/>
    </source>
</evidence>
<dbReference type="EMBL" id="CBLX010000027">
    <property type="protein sequence ID" value="CDG41079.1"/>
    <property type="molecule type" value="Genomic_DNA"/>
</dbReference>
<dbReference type="AlphaFoldDB" id="A0A060QIS8"/>
<keyword evidence="1" id="KW-0812">Transmembrane</keyword>
<dbReference type="RefSeq" id="WP_023980009.1">
    <property type="nucleotide sequence ID" value="NZ_CBLX010000027.1"/>
</dbReference>
<feature type="transmembrane region" description="Helical" evidence="1">
    <location>
        <begin position="29"/>
        <end position="54"/>
    </location>
</feature>
<dbReference type="Proteomes" id="UP000027583">
    <property type="component" value="Unassembled WGS sequence"/>
</dbReference>
<keyword evidence="1" id="KW-1133">Transmembrane helix</keyword>
<keyword evidence="1" id="KW-0472">Membrane</keyword>
<reference evidence="2 3" key="1">
    <citation type="journal article" date="2014" name="Genome Biol. Evol.">
        <title>Acetic acid bacteria genomes reveal functional traits for adaptation to life in insect guts.</title>
        <authorList>
            <person name="Chouaia B."/>
            <person name="Gaiarsa S."/>
            <person name="Crotti E."/>
            <person name="Comandatore F."/>
            <person name="Degli Esposti M."/>
            <person name="Ricci I."/>
            <person name="Alma A."/>
            <person name="Favia G."/>
            <person name="Bandi C."/>
            <person name="Daffonchio D."/>
        </authorList>
    </citation>
    <scope>NUCLEOTIDE SEQUENCE [LARGE SCALE GENOMIC DNA]</scope>
    <source>
        <strain evidence="2 3">SF2.1</strain>
    </source>
</reference>
<evidence type="ECO:0000256" key="1">
    <source>
        <dbReference type="SAM" id="Phobius"/>
    </source>
</evidence>
<accession>A0A060QIS8</accession>
<proteinExistence type="predicted"/>
<organism evidence="2 3">
    <name type="scientific">Asaia bogorensis</name>
    <dbReference type="NCBI Taxonomy" id="91915"/>
    <lineage>
        <taxon>Bacteria</taxon>
        <taxon>Pseudomonadati</taxon>
        <taxon>Pseudomonadota</taxon>
        <taxon>Alphaproteobacteria</taxon>
        <taxon>Acetobacterales</taxon>
        <taxon>Acetobacteraceae</taxon>
        <taxon>Asaia</taxon>
    </lineage>
</organism>